<dbReference type="CDD" id="cd05269">
    <property type="entry name" value="TMR_SDR_a"/>
    <property type="match status" value="1"/>
</dbReference>
<organism evidence="2 3">
    <name type="scientific">Actinopolyspora mortivallis</name>
    <dbReference type="NCBI Taxonomy" id="33906"/>
    <lineage>
        <taxon>Bacteria</taxon>
        <taxon>Bacillati</taxon>
        <taxon>Actinomycetota</taxon>
        <taxon>Actinomycetes</taxon>
        <taxon>Actinopolysporales</taxon>
        <taxon>Actinopolysporaceae</taxon>
        <taxon>Actinopolyspora</taxon>
    </lineage>
</organism>
<evidence type="ECO:0000313" key="2">
    <source>
        <dbReference type="EMBL" id="PRW63498.1"/>
    </source>
</evidence>
<dbReference type="InParanoid" id="A0A2T0GWL5"/>
<dbReference type="Proteomes" id="UP000239352">
    <property type="component" value="Unassembled WGS sequence"/>
</dbReference>
<dbReference type="PANTHER" id="PTHR47129">
    <property type="entry name" value="QUINONE OXIDOREDUCTASE 2"/>
    <property type="match status" value="1"/>
</dbReference>
<dbReference type="EMBL" id="PVSR01000013">
    <property type="protein sequence ID" value="PRW63498.1"/>
    <property type="molecule type" value="Genomic_DNA"/>
</dbReference>
<dbReference type="Gene3D" id="3.40.50.720">
    <property type="entry name" value="NAD(P)-binding Rossmann-like Domain"/>
    <property type="match status" value="1"/>
</dbReference>
<dbReference type="Pfam" id="PF05368">
    <property type="entry name" value="NmrA"/>
    <property type="match status" value="1"/>
</dbReference>
<reference evidence="2 3" key="1">
    <citation type="submission" date="2018-03" db="EMBL/GenBank/DDBJ databases">
        <title>Actinopolyspora mortivallis from Sahara, screening for active biomolecules.</title>
        <authorList>
            <person name="Selama O."/>
            <person name="Wellington E.M.H."/>
            <person name="Hacene H."/>
        </authorList>
    </citation>
    <scope>NUCLEOTIDE SEQUENCE [LARGE SCALE GENOMIC DNA]</scope>
    <source>
        <strain evidence="2 3">M5A</strain>
    </source>
</reference>
<protein>
    <submittedName>
        <fullName evidence="2">NAD(P)-dependent oxidoreductase</fullName>
    </submittedName>
</protein>
<sequence>MSTTVQDTSGSATTPEIAVTGVTGRLGGRVARRLAERGLRQTMLARSPERAPRLVGAEARYAEFGDHGSSVRALRGAQRVLMVSASESAERVSQHRSFVDAAVEAGVRHLVYVSFQGAAPDATFTLARAHWETEQHIRASGLDFTFLRDNFYAELMPELVEADDVLRGPAGDGRVAVVSLEDVADAAAAVLTTPDEHLGSTYDLTGPRALTLSEVAEVLSEAAGRVITYRPESVAEAYRSRASHGVPEWQLDAWVSTYTAIANGELAETSPAVPRLTGHPATPLATVVAGRI</sequence>
<comment type="caution">
    <text evidence="2">The sequence shown here is derived from an EMBL/GenBank/DDBJ whole genome shotgun (WGS) entry which is preliminary data.</text>
</comment>
<proteinExistence type="predicted"/>
<evidence type="ECO:0000259" key="1">
    <source>
        <dbReference type="Pfam" id="PF05368"/>
    </source>
</evidence>
<evidence type="ECO:0000313" key="3">
    <source>
        <dbReference type="Proteomes" id="UP000239352"/>
    </source>
</evidence>
<dbReference type="InterPro" id="IPR036291">
    <property type="entry name" value="NAD(P)-bd_dom_sf"/>
</dbReference>
<dbReference type="RefSeq" id="WP_106113649.1">
    <property type="nucleotide sequence ID" value="NZ_PVSR01000013.1"/>
</dbReference>
<feature type="domain" description="NmrA-like" evidence="1">
    <location>
        <begin position="16"/>
        <end position="230"/>
    </location>
</feature>
<dbReference type="AlphaFoldDB" id="A0A2T0GWL5"/>
<name>A0A2T0GWL5_ACTMO</name>
<dbReference type="PANTHER" id="PTHR47129:SF1">
    <property type="entry name" value="NMRA-LIKE DOMAIN-CONTAINING PROTEIN"/>
    <property type="match status" value="1"/>
</dbReference>
<keyword evidence="3" id="KW-1185">Reference proteome</keyword>
<dbReference type="STRING" id="1050202.GCA_000384035_01464"/>
<gene>
    <name evidence="2" type="ORF">CEP50_09875</name>
</gene>
<dbReference type="SUPFAM" id="SSF51735">
    <property type="entry name" value="NAD(P)-binding Rossmann-fold domains"/>
    <property type="match status" value="1"/>
</dbReference>
<dbReference type="Gene3D" id="3.90.25.10">
    <property type="entry name" value="UDP-galactose 4-epimerase, domain 1"/>
    <property type="match status" value="1"/>
</dbReference>
<dbReference type="InterPro" id="IPR008030">
    <property type="entry name" value="NmrA-like"/>
</dbReference>
<dbReference type="InterPro" id="IPR052718">
    <property type="entry name" value="NmrA-type_oxidoreductase"/>
</dbReference>
<accession>A0A2T0GWL5</accession>